<feature type="domain" description="FHA" evidence="4">
    <location>
        <begin position="385"/>
        <end position="437"/>
    </location>
</feature>
<evidence type="ECO:0000313" key="5">
    <source>
        <dbReference type="EMBL" id="MFC7267453.1"/>
    </source>
</evidence>
<evidence type="ECO:0000256" key="3">
    <source>
        <dbReference type="SAM" id="Phobius"/>
    </source>
</evidence>
<feature type="region of interest" description="Disordered" evidence="2">
    <location>
        <begin position="328"/>
        <end position="348"/>
    </location>
</feature>
<keyword evidence="3" id="KW-0472">Membrane</keyword>
<evidence type="ECO:0000256" key="1">
    <source>
        <dbReference type="ARBA" id="ARBA00022553"/>
    </source>
</evidence>
<reference evidence="6" key="1">
    <citation type="journal article" date="2019" name="Int. J. Syst. Evol. Microbiol.">
        <title>The Global Catalogue of Microorganisms (GCM) 10K type strain sequencing project: providing services to taxonomists for standard genome sequencing and annotation.</title>
        <authorList>
            <consortium name="The Broad Institute Genomics Platform"/>
            <consortium name="The Broad Institute Genome Sequencing Center for Infectious Disease"/>
            <person name="Wu L."/>
            <person name="Ma J."/>
        </authorList>
    </citation>
    <scope>NUCLEOTIDE SEQUENCE [LARGE SCALE GENOMIC DNA]</scope>
    <source>
        <strain evidence="6">CGMCC 1.15772</strain>
    </source>
</reference>
<organism evidence="5 6">
    <name type="scientific">Microbacterium fluvii</name>
    <dbReference type="NCBI Taxonomy" id="415215"/>
    <lineage>
        <taxon>Bacteria</taxon>
        <taxon>Bacillati</taxon>
        <taxon>Actinomycetota</taxon>
        <taxon>Actinomycetes</taxon>
        <taxon>Micrococcales</taxon>
        <taxon>Microbacteriaceae</taxon>
        <taxon>Microbacterium</taxon>
    </lineage>
</organism>
<dbReference type="InterPro" id="IPR000253">
    <property type="entry name" value="FHA_dom"/>
</dbReference>
<feature type="region of interest" description="Disordered" evidence="2">
    <location>
        <begin position="273"/>
        <end position="300"/>
    </location>
</feature>
<dbReference type="Gene3D" id="2.60.200.20">
    <property type="match status" value="1"/>
</dbReference>
<name>A0ABW2HC86_9MICO</name>
<sequence length="473" mass="49289">MNNTIDATPLVAVWLSSLALGLVVYVWTAIALAAVFKKTGEQQYKAWVPFLNVFVVLQLGGYSGWLVLLTLIPVAGPLVLWIVSIAAAHRINLCFGYRAGMTVLAALLFPVWASVLGFGSATWVGIDDEAAPAGPRRSDPSDPQAAPPAAQASAADQWAPRPEAAPPVAAAEPAHEDDGIDDPLPAPAVRAPAQAAPAQAAPEQAAPAQASPAPASPPADAAPVAEAAAPRWGGFDLGGAGATSDVTEVPDEAPDPIAAVPILRRSTAVPAPLPEVVPPVTRVPEPPAQEDAPEGEEPWVPGPLRGGARAMDEAFDESSGSVSAIAEAPVAGTPRSATTSVSAQHTRPEIPDELDEQTVVARRRRSGWSLVPPTGPAVAITSDVVILGRRPQRDRQHPQAQLIEIEDETVSKTHARLVLRSEKWFVTDLDSTNGVLFATFMGTDVEAPPGVETEAGEKFLLGDAEIKLVKSEA</sequence>
<feature type="transmembrane region" description="Helical" evidence="3">
    <location>
        <begin position="12"/>
        <end position="35"/>
    </location>
</feature>
<keyword evidence="6" id="KW-1185">Reference proteome</keyword>
<dbReference type="SUPFAM" id="SSF49879">
    <property type="entry name" value="SMAD/FHA domain"/>
    <property type="match status" value="1"/>
</dbReference>
<dbReference type="Proteomes" id="UP001596507">
    <property type="component" value="Unassembled WGS sequence"/>
</dbReference>
<feature type="compositionally biased region" description="Low complexity" evidence="2">
    <location>
        <begin position="141"/>
        <end position="172"/>
    </location>
</feature>
<feature type="compositionally biased region" description="Low complexity" evidence="2">
    <location>
        <begin position="187"/>
        <end position="231"/>
    </location>
</feature>
<comment type="caution">
    <text evidence="5">The sequence shown here is derived from an EMBL/GenBank/DDBJ whole genome shotgun (WGS) entry which is preliminary data.</text>
</comment>
<dbReference type="RefSeq" id="WP_262872401.1">
    <property type="nucleotide sequence ID" value="NZ_JAOPFX010000001.1"/>
</dbReference>
<dbReference type="EMBL" id="JBHTBE010000001">
    <property type="protein sequence ID" value="MFC7267453.1"/>
    <property type="molecule type" value="Genomic_DNA"/>
</dbReference>
<keyword evidence="3" id="KW-1133">Transmembrane helix</keyword>
<accession>A0ABW2HC86</accession>
<dbReference type="CDD" id="cd00060">
    <property type="entry name" value="FHA"/>
    <property type="match status" value="1"/>
</dbReference>
<proteinExistence type="predicted"/>
<evidence type="ECO:0000256" key="2">
    <source>
        <dbReference type="SAM" id="MobiDB-lite"/>
    </source>
</evidence>
<protein>
    <submittedName>
        <fullName evidence="5">DUF5684 domain-containing protein</fullName>
    </submittedName>
</protein>
<dbReference type="InterPro" id="IPR043739">
    <property type="entry name" value="DUF5684"/>
</dbReference>
<dbReference type="Pfam" id="PF18936">
    <property type="entry name" value="DUF5684"/>
    <property type="match status" value="1"/>
</dbReference>
<feature type="transmembrane region" description="Helical" evidence="3">
    <location>
        <begin position="71"/>
        <end position="91"/>
    </location>
</feature>
<evidence type="ECO:0000313" key="6">
    <source>
        <dbReference type="Proteomes" id="UP001596507"/>
    </source>
</evidence>
<dbReference type="Pfam" id="PF00498">
    <property type="entry name" value="FHA"/>
    <property type="match status" value="1"/>
</dbReference>
<feature type="transmembrane region" description="Helical" evidence="3">
    <location>
        <begin position="103"/>
        <end position="126"/>
    </location>
</feature>
<keyword evidence="3" id="KW-0812">Transmembrane</keyword>
<evidence type="ECO:0000259" key="4">
    <source>
        <dbReference type="PROSITE" id="PS50006"/>
    </source>
</evidence>
<gene>
    <name evidence="5" type="ORF">ACFQRL_00625</name>
</gene>
<feature type="region of interest" description="Disordered" evidence="2">
    <location>
        <begin position="129"/>
        <end position="253"/>
    </location>
</feature>
<dbReference type="PROSITE" id="PS50006">
    <property type="entry name" value="FHA_DOMAIN"/>
    <property type="match status" value="1"/>
</dbReference>
<dbReference type="InterPro" id="IPR008984">
    <property type="entry name" value="SMAD_FHA_dom_sf"/>
</dbReference>
<feature type="compositionally biased region" description="Polar residues" evidence="2">
    <location>
        <begin position="335"/>
        <end position="345"/>
    </location>
</feature>
<keyword evidence="1" id="KW-0597">Phosphoprotein</keyword>